<accession>A0A0J8B4Z4</accession>
<gene>
    <name evidence="11" type="ORF">BVRB_013890</name>
</gene>
<dbReference type="eggNOG" id="ENOG502QSSE">
    <property type="taxonomic scope" value="Eukaryota"/>
</dbReference>
<keyword evidence="2 7" id="KW-0863">Zinc-finger</keyword>
<dbReference type="Pfam" id="PF00642">
    <property type="entry name" value="zf-CCCH"/>
    <property type="match status" value="1"/>
</dbReference>
<dbReference type="OMA" id="FPYGNCE"/>
<keyword evidence="4 6" id="KW-0694">RNA-binding</keyword>
<evidence type="ECO:0000256" key="8">
    <source>
        <dbReference type="SAM" id="MobiDB-lite"/>
    </source>
</evidence>
<dbReference type="FunFam" id="3.30.70.330:FF:000678">
    <property type="entry name" value="zinc finger CCCH domain-containing protein 53-like isoform X2"/>
    <property type="match status" value="1"/>
</dbReference>
<dbReference type="SMART" id="SM00360">
    <property type="entry name" value="RRM"/>
    <property type="match status" value="1"/>
</dbReference>
<dbReference type="Gene3D" id="3.30.1370.210">
    <property type="match status" value="1"/>
</dbReference>
<dbReference type="InterPro" id="IPR012677">
    <property type="entry name" value="Nucleotide-bd_a/b_plait_sf"/>
</dbReference>
<keyword evidence="3 7" id="KW-0862">Zinc</keyword>
<dbReference type="KEGG" id="bvg:104885033"/>
<evidence type="ECO:0000313" key="11">
    <source>
        <dbReference type="EMBL" id="KMS94943.1"/>
    </source>
</evidence>
<name>A0A0J8B4Z4_BETVV</name>
<evidence type="ECO:0000256" key="5">
    <source>
        <dbReference type="ARBA" id="ARBA00023125"/>
    </source>
</evidence>
<evidence type="ECO:0000256" key="3">
    <source>
        <dbReference type="ARBA" id="ARBA00022833"/>
    </source>
</evidence>
<feature type="domain" description="RRM" evidence="9">
    <location>
        <begin position="388"/>
        <end position="464"/>
    </location>
</feature>
<evidence type="ECO:0000256" key="1">
    <source>
        <dbReference type="ARBA" id="ARBA00022723"/>
    </source>
</evidence>
<evidence type="ECO:0000313" key="12">
    <source>
        <dbReference type="Proteomes" id="UP000035740"/>
    </source>
</evidence>
<evidence type="ECO:0008006" key="13">
    <source>
        <dbReference type="Google" id="ProtNLM"/>
    </source>
</evidence>
<dbReference type="PANTHER" id="PTHR24009:SF11">
    <property type="entry name" value="ZINC FINGER CCCH DOMAIN-CONTAINING PROTEIN 53-LIKE"/>
    <property type="match status" value="1"/>
</dbReference>
<feature type="zinc finger region" description="C3H1-type" evidence="7">
    <location>
        <begin position="258"/>
        <end position="285"/>
    </location>
</feature>
<dbReference type="Pfam" id="PF23182">
    <property type="entry name" value="PABC_AtC3H46"/>
    <property type="match status" value="1"/>
</dbReference>
<keyword evidence="12" id="KW-1185">Reference proteome</keyword>
<dbReference type="Proteomes" id="UP000035740">
    <property type="component" value="Unassembled WGS sequence"/>
</dbReference>
<proteinExistence type="predicted"/>
<evidence type="ECO:0000256" key="4">
    <source>
        <dbReference type="ARBA" id="ARBA00022884"/>
    </source>
</evidence>
<dbReference type="PANTHER" id="PTHR24009">
    <property type="entry name" value="RNA-BINDING (RRM/RBD/RNP MOTIFS)"/>
    <property type="match status" value="1"/>
</dbReference>
<evidence type="ECO:0000259" key="10">
    <source>
        <dbReference type="PROSITE" id="PS50103"/>
    </source>
</evidence>
<organism evidence="11 12">
    <name type="scientific">Beta vulgaris subsp. vulgaris</name>
    <name type="common">Beet</name>
    <dbReference type="NCBI Taxonomy" id="3555"/>
    <lineage>
        <taxon>Eukaryota</taxon>
        <taxon>Viridiplantae</taxon>
        <taxon>Streptophyta</taxon>
        <taxon>Embryophyta</taxon>
        <taxon>Tracheophyta</taxon>
        <taxon>Spermatophyta</taxon>
        <taxon>Magnoliopsida</taxon>
        <taxon>eudicotyledons</taxon>
        <taxon>Gunneridae</taxon>
        <taxon>Pentapetalae</taxon>
        <taxon>Caryophyllales</taxon>
        <taxon>Chenopodiaceae</taxon>
        <taxon>Betoideae</taxon>
        <taxon>Beta</taxon>
    </lineage>
</organism>
<dbReference type="GO" id="GO:0008270">
    <property type="term" value="F:zinc ion binding"/>
    <property type="evidence" value="ECO:0007669"/>
    <property type="project" value="UniProtKB-KW"/>
</dbReference>
<feature type="region of interest" description="Disordered" evidence="8">
    <location>
        <begin position="652"/>
        <end position="687"/>
    </location>
</feature>
<evidence type="ECO:0000256" key="7">
    <source>
        <dbReference type="PROSITE-ProRule" id="PRU00723"/>
    </source>
</evidence>
<dbReference type="InterPro" id="IPR000571">
    <property type="entry name" value="Znf_CCCH"/>
</dbReference>
<dbReference type="CDD" id="cd12458">
    <property type="entry name" value="RRM_AtC3H46_like"/>
    <property type="match status" value="1"/>
</dbReference>
<feature type="compositionally biased region" description="Polar residues" evidence="8">
    <location>
        <begin position="665"/>
        <end position="680"/>
    </location>
</feature>
<feature type="compositionally biased region" description="Basic and acidic residues" evidence="8">
    <location>
        <begin position="463"/>
        <end position="480"/>
    </location>
</feature>
<dbReference type="InterPro" id="IPR035979">
    <property type="entry name" value="RBD_domain_sf"/>
</dbReference>
<reference evidence="11 12" key="1">
    <citation type="journal article" date="2014" name="Nature">
        <title>The genome of the recently domesticated crop plant sugar beet (Beta vulgaris).</title>
        <authorList>
            <person name="Dohm J.C."/>
            <person name="Minoche A.E."/>
            <person name="Holtgrawe D."/>
            <person name="Capella-Gutierrez S."/>
            <person name="Zakrzewski F."/>
            <person name="Tafer H."/>
            <person name="Rupp O."/>
            <person name="Sorensen T.R."/>
            <person name="Stracke R."/>
            <person name="Reinhardt R."/>
            <person name="Goesmann A."/>
            <person name="Kraft T."/>
            <person name="Schulz B."/>
            <person name="Stadler P.F."/>
            <person name="Schmidt T."/>
            <person name="Gabaldon T."/>
            <person name="Lehrach H."/>
            <person name="Weisshaar B."/>
            <person name="Himmelbauer H."/>
        </authorList>
    </citation>
    <scope>NUCLEOTIDE SEQUENCE [LARGE SCALE GENOMIC DNA]</scope>
    <source>
        <tissue evidence="11">Taproot</tissue>
    </source>
</reference>
<dbReference type="PROSITE" id="PS50102">
    <property type="entry name" value="RRM"/>
    <property type="match status" value="1"/>
</dbReference>
<feature type="compositionally biased region" description="Polar residues" evidence="8">
    <location>
        <begin position="550"/>
        <end position="560"/>
    </location>
</feature>
<dbReference type="InterPro" id="IPR056276">
    <property type="entry name" value="AtC3H46-like_PABC-like"/>
</dbReference>
<sequence>MESYEATRAVFSRVQTIDPENASKIMGYILLHHGEKDMIRFAYGPETLIISIVNRAKTDLGLLSNTSSAQLVTHPITISRPNPLSLSLSSPRLPNNGFNPSSPSSPSLWSLSPTTNNASSHSLSYAAVVNGTCNNNNNSTTTNGSFSSSTIGSPQIVNSRDNNLNFMDDFHHLQQQQEQHQNLSFLNDPLSLPSKNVDFFDQSMDLAMSPGCRSDSMVYPYWENSSSSENNHNNNAHFHRRSASFNDMYYGTDDSTSGFGFKPCLYYARGFCKNGTTCKFVHGGGSATFSDSADNSSAIVGSPCKYDVAFEQCQEEIFRSKFAHQQRLAAQLMSTGMNLPYNKLNFLQSEAQRSAAAALMMGEEFHKLNRVRMARNEFSGMDSNPGSRQIYLTFPADSTFKEEDVSNYFNLYGPVQDVRIPYQQKRMFGFVTFVYSETVKLILAKGNPHFVCDSRVLVKPYKEKSKLPDKKQHQQMERGDFASCSSPSGHDCRDPYDYQLGGRMLYSTQEILLRKKLEEQADLHQALELQAQGRRLMNLQLMDLKNHNASVGSSSLSLNLPQESSNQTSPPPSSNGINQDFSEENNASSTFAAYDQQVAEGVNEVLSDCNGTVQSKEDLPKTEESELVESGLEHILPDNLFASPKKSAVSEQRSSSLFLPELDNGSANAMPGSSSAPNTDSSLPASSPLSLAPHKSCFFEMPRLSTGQGALGM</sequence>
<evidence type="ECO:0000256" key="6">
    <source>
        <dbReference type="PROSITE-ProRule" id="PRU00176"/>
    </source>
</evidence>
<feature type="region of interest" description="Disordered" evidence="8">
    <location>
        <begin position="87"/>
        <end position="113"/>
    </location>
</feature>
<dbReference type="Pfam" id="PF00076">
    <property type="entry name" value="RRM_1"/>
    <property type="match status" value="1"/>
</dbReference>
<dbReference type="Gene3D" id="3.30.70.330">
    <property type="match status" value="1"/>
</dbReference>
<dbReference type="SUPFAM" id="SSF54928">
    <property type="entry name" value="RNA-binding domain, RBD"/>
    <property type="match status" value="1"/>
</dbReference>
<dbReference type="GO" id="GO:0003677">
    <property type="term" value="F:DNA binding"/>
    <property type="evidence" value="ECO:0007669"/>
    <property type="project" value="UniProtKB-KW"/>
</dbReference>
<dbReference type="InterPro" id="IPR000504">
    <property type="entry name" value="RRM_dom"/>
</dbReference>
<keyword evidence="5" id="KW-0238">DNA-binding</keyword>
<dbReference type="InterPro" id="IPR034365">
    <property type="entry name" value="AtC3H46-like_RRM"/>
</dbReference>
<dbReference type="EMBL" id="KQ090649">
    <property type="protein sequence ID" value="KMS94943.1"/>
    <property type="molecule type" value="Genomic_DNA"/>
</dbReference>
<dbReference type="GO" id="GO:0003723">
    <property type="term" value="F:RNA binding"/>
    <property type="evidence" value="ECO:0007669"/>
    <property type="project" value="UniProtKB-UniRule"/>
</dbReference>
<protein>
    <recommendedName>
        <fullName evidence="13">C3H1-type domain-containing protein</fullName>
    </recommendedName>
</protein>
<dbReference type="PROSITE" id="PS50103">
    <property type="entry name" value="ZF_C3H1"/>
    <property type="match status" value="1"/>
</dbReference>
<evidence type="ECO:0000259" key="9">
    <source>
        <dbReference type="PROSITE" id="PS50102"/>
    </source>
</evidence>
<feature type="region of interest" description="Disordered" evidence="8">
    <location>
        <begin position="463"/>
        <end position="488"/>
    </location>
</feature>
<dbReference type="Gramene" id="KMS94943">
    <property type="protein sequence ID" value="KMS94943"/>
    <property type="gene ID" value="BVRB_013890"/>
</dbReference>
<dbReference type="AlphaFoldDB" id="A0A0J8B4Z4"/>
<dbReference type="OrthoDB" id="1897736at2759"/>
<keyword evidence="1 7" id="KW-0479">Metal-binding</keyword>
<feature type="region of interest" description="Disordered" evidence="8">
    <location>
        <begin position="550"/>
        <end position="582"/>
    </location>
</feature>
<evidence type="ECO:0000256" key="2">
    <source>
        <dbReference type="ARBA" id="ARBA00022771"/>
    </source>
</evidence>
<feature type="domain" description="C3H1-type" evidence="10">
    <location>
        <begin position="258"/>
        <end position="285"/>
    </location>
</feature>